<evidence type="ECO:0000313" key="2">
    <source>
        <dbReference type="Proteomes" id="UP000028582"/>
    </source>
</evidence>
<organism evidence="1 2">
    <name type="scientific">Phytophthora nicotianae P1976</name>
    <dbReference type="NCBI Taxonomy" id="1317066"/>
    <lineage>
        <taxon>Eukaryota</taxon>
        <taxon>Sar</taxon>
        <taxon>Stramenopiles</taxon>
        <taxon>Oomycota</taxon>
        <taxon>Peronosporomycetes</taxon>
        <taxon>Peronosporales</taxon>
        <taxon>Peronosporaceae</taxon>
        <taxon>Phytophthora</taxon>
    </lineage>
</organism>
<dbReference type="OrthoDB" id="121889at2759"/>
<proteinExistence type="predicted"/>
<protein>
    <recommendedName>
        <fullName evidence="3">Reverse transcriptase zinc-binding domain-containing protein</fullName>
    </recommendedName>
</protein>
<evidence type="ECO:0008006" key="3">
    <source>
        <dbReference type="Google" id="ProtNLM"/>
    </source>
</evidence>
<sequence length="228" mass="26735">MGSTHRNHQFYHLLRKLPVIQQKQHLPLGIAVEPVWKDLWKRERSLDRDLLQIVADIKFRLQHNGLNVRKKYQNQTSDVLCVHGFDAVEDAEHLFWAYPVARAAWDFFLPNYRSLLQPEVTWSGVVYLYGMVFQPSALLRFGSHNMLRVFNVLRCSVLYMLWLHHNDCMMNGTATNTNYVIQRAKAYVRLHLLRMCLADNTSLRQLSQRWLPNTSTTKSTPPPVAHRV</sequence>
<evidence type="ECO:0000313" key="1">
    <source>
        <dbReference type="EMBL" id="ETO69137.1"/>
    </source>
</evidence>
<reference evidence="1 2" key="1">
    <citation type="submission" date="2013-11" db="EMBL/GenBank/DDBJ databases">
        <title>The Genome Sequence of Phytophthora parasitica P1976.</title>
        <authorList>
            <consortium name="The Broad Institute Genomics Platform"/>
            <person name="Russ C."/>
            <person name="Tyler B."/>
            <person name="Panabieres F."/>
            <person name="Shan W."/>
            <person name="Tripathy S."/>
            <person name="Grunwald N."/>
            <person name="Machado M."/>
            <person name="Johnson C.S."/>
            <person name="Walker B."/>
            <person name="Young S."/>
            <person name="Zeng Q."/>
            <person name="Gargeya S."/>
            <person name="Fitzgerald M."/>
            <person name="Haas B."/>
            <person name="Abouelleil A."/>
            <person name="Allen A.W."/>
            <person name="Alvarado L."/>
            <person name="Arachchi H.M."/>
            <person name="Berlin A.M."/>
            <person name="Chapman S.B."/>
            <person name="Gainer-Dewar J."/>
            <person name="Goldberg J."/>
            <person name="Griggs A."/>
            <person name="Gujja S."/>
            <person name="Hansen M."/>
            <person name="Howarth C."/>
            <person name="Imamovic A."/>
            <person name="Ireland A."/>
            <person name="Larimer J."/>
            <person name="McCowan C."/>
            <person name="Murphy C."/>
            <person name="Pearson M."/>
            <person name="Poon T.W."/>
            <person name="Priest M."/>
            <person name="Roberts A."/>
            <person name="Saif S."/>
            <person name="Shea T."/>
            <person name="Sisk P."/>
            <person name="Sykes S."/>
            <person name="Wortman J."/>
            <person name="Nusbaum C."/>
            <person name="Birren B."/>
        </authorList>
    </citation>
    <scope>NUCLEOTIDE SEQUENCE [LARGE SCALE GENOMIC DNA]</scope>
    <source>
        <strain evidence="1 2">P1976</strain>
    </source>
</reference>
<dbReference type="AlphaFoldDB" id="A0A080ZR76"/>
<gene>
    <name evidence="1" type="ORF">F444_14192</name>
</gene>
<name>A0A080ZR76_PHYNI</name>
<comment type="caution">
    <text evidence="1">The sequence shown here is derived from an EMBL/GenBank/DDBJ whole genome shotgun (WGS) entry which is preliminary data.</text>
</comment>
<dbReference type="EMBL" id="ANJA01002575">
    <property type="protein sequence ID" value="ETO69137.1"/>
    <property type="molecule type" value="Genomic_DNA"/>
</dbReference>
<accession>A0A080ZR76</accession>
<dbReference type="Proteomes" id="UP000028582">
    <property type="component" value="Unassembled WGS sequence"/>
</dbReference>